<dbReference type="InterPro" id="IPR036259">
    <property type="entry name" value="MFS_trans_sf"/>
</dbReference>
<evidence type="ECO:0000256" key="1">
    <source>
        <dbReference type="ARBA" id="ARBA00004651"/>
    </source>
</evidence>
<feature type="transmembrane region" description="Helical" evidence="6">
    <location>
        <begin position="289"/>
        <end position="309"/>
    </location>
</feature>
<organism evidence="8 9">
    <name type="scientific">Solihabitans fulvus</name>
    <dbReference type="NCBI Taxonomy" id="1892852"/>
    <lineage>
        <taxon>Bacteria</taxon>
        <taxon>Bacillati</taxon>
        <taxon>Actinomycetota</taxon>
        <taxon>Actinomycetes</taxon>
        <taxon>Pseudonocardiales</taxon>
        <taxon>Pseudonocardiaceae</taxon>
        <taxon>Solihabitans</taxon>
    </lineage>
</organism>
<dbReference type="RefSeq" id="WP_149850729.1">
    <property type="nucleotide sequence ID" value="NZ_VUOB01000029.1"/>
</dbReference>
<evidence type="ECO:0000259" key="7">
    <source>
        <dbReference type="PROSITE" id="PS50850"/>
    </source>
</evidence>
<evidence type="ECO:0000256" key="3">
    <source>
        <dbReference type="ARBA" id="ARBA00022692"/>
    </source>
</evidence>
<dbReference type="CDD" id="cd17324">
    <property type="entry name" value="MFS_NepI_like"/>
    <property type="match status" value="1"/>
</dbReference>
<dbReference type="InterPro" id="IPR050189">
    <property type="entry name" value="MFS_Efflux_Transporters"/>
</dbReference>
<evidence type="ECO:0000313" key="9">
    <source>
        <dbReference type="Proteomes" id="UP000323454"/>
    </source>
</evidence>
<feature type="transmembrane region" description="Helical" evidence="6">
    <location>
        <begin position="44"/>
        <end position="63"/>
    </location>
</feature>
<dbReference type="InterPro" id="IPR011701">
    <property type="entry name" value="MFS"/>
</dbReference>
<comment type="caution">
    <text evidence="8">The sequence shown here is derived from an EMBL/GenBank/DDBJ whole genome shotgun (WGS) entry which is preliminary data.</text>
</comment>
<dbReference type="OrthoDB" id="9814237at2"/>
<keyword evidence="3 6" id="KW-0812">Transmembrane</keyword>
<keyword evidence="2" id="KW-1003">Cell membrane</keyword>
<reference evidence="8 9" key="2">
    <citation type="submission" date="2019-09" db="EMBL/GenBank/DDBJ databases">
        <authorList>
            <person name="Jin C."/>
        </authorList>
    </citation>
    <scope>NUCLEOTIDE SEQUENCE [LARGE SCALE GENOMIC DNA]</scope>
    <source>
        <strain evidence="8 9">AN110305</strain>
    </source>
</reference>
<dbReference type="GO" id="GO:0005886">
    <property type="term" value="C:plasma membrane"/>
    <property type="evidence" value="ECO:0007669"/>
    <property type="project" value="UniProtKB-SubCell"/>
</dbReference>
<accession>A0A5B2XDZ6</accession>
<gene>
    <name evidence="8" type="ORF">F0L68_17945</name>
</gene>
<feature type="transmembrane region" description="Helical" evidence="6">
    <location>
        <begin position="201"/>
        <end position="222"/>
    </location>
</feature>
<dbReference type="GO" id="GO:0022857">
    <property type="term" value="F:transmembrane transporter activity"/>
    <property type="evidence" value="ECO:0007669"/>
    <property type="project" value="InterPro"/>
</dbReference>
<dbReference type="PANTHER" id="PTHR43124">
    <property type="entry name" value="PURINE EFFLUX PUMP PBUE"/>
    <property type="match status" value="1"/>
</dbReference>
<proteinExistence type="predicted"/>
<feature type="transmembrane region" description="Helical" evidence="6">
    <location>
        <begin position="102"/>
        <end position="120"/>
    </location>
</feature>
<evidence type="ECO:0000313" key="8">
    <source>
        <dbReference type="EMBL" id="KAA2261325.1"/>
    </source>
</evidence>
<protein>
    <submittedName>
        <fullName evidence="8">MFS transporter</fullName>
    </submittedName>
</protein>
<dbReference type="Proteomes" id="UP000323454">
    <property type="component" value="Unassembled WGS sequence"/>
</dbReference>
<feature type="transmembrane region" description="Helical" evidence="6">
    <location>
        <begin position="158"/>
        <end position="180"/>
    </location>
</feature>
<reference evidence="8 9" key="1">
    <citation type="submission" date="2019-09" db="EMBL/GenBank/DDBJ databases">
        <title>Goodfellowia gen. nov., a new genus of the Pseudonocardineae related to Actinoalloteichus, containing Goodfellowia coeruleoviolacea gen. nov., comb. nov. gen. nov., comb. nov.</title>
        <authorList>
            <person name="Labeda D."/>
        </authorList>
    </citation>
    <scope>NUCLEOTIDE SEQUENCE [LARGE SCALE GENOMIC DNA]</scope>
    <source>
        <strain evidence="8 9">AN110305</strain>
    </source>
</reference>
<keyword evidence="9" id="KW-1185">Reference proteome</keyword>
<feature type="transmembrane region" description="Helical" evidence="6">
    <location>
        <begin position="358"/>
        <end position="377"/>
    </location>
</feature>
<keyword evidence="4 6" id="KW-1133">Transmembrane helix</keyword>
<dbReference type="Pfam" id="PF07690">
    <property type="entry name" value="MFS_1"/>
    <property type="match status" value="1"/>
</dbReference>
<dbReference type="Gene3D" id="1.20.1250.20">
    <property type="entry name" value="MFS general substrate transporter like domains"/>
    <property type="match status" value="2"/>
</dbReference>
<comment type="subcellular location">
    <subcellularLocation>
        <location evidence="1">Cell membrane</location>
        <topology evidence="1">Multi-pass membrane protein</topology>
    </subcellularLocation>
</comment>
<evidence type="ECO:0000256" key="2">
    <source>
        <dbReference type="ARBA" id="ARBA00022475"/>
    </source>
</evidence>
<dbReference type="AlphaFoldDB" id="A0A5B2XDZ6"/>
<feature type="transmembrane region" description="Helical" evidence="6">
    <location>
        <begin position="330"/>
        <end position="352"/>
    </location>
</feature>
<evidence type="ECO:0000256" key="5">
    <source>
        <dbReference type="ARBA" id="ARBA00023136"/>
    </source>
</evidence>
<sequence length="405" mass="41401">MPIALLALAIGAFGIGTTEFVIMGVLPEVAGDLGVSIPTAGHLISGYALGVVIGAPLLTAAAVRLSRKTMLLGMMAVFTVGNLLSALASGYGFLLVARVLTALPHGAFFGVGAVVAAGMVEPGRRARAISMMFLGLTLANVIGVPLSTLLGQQLGWRAAFWVVTAIGVAAMAAIVALVPNQPRQHQVGLRGELSAFRRPQVWLALGIAMLGFGGVFAAYSYIAPMMTQVAGFDAGSVTLLLALFGLGATVGNVLGGRFADRALMPSLYVSLGGLAVVLALFVFTAHDKLLAPITIFLIGAVAFVAAPTVQMRIMDKAVEAPTLAAAANHSAFNIANAGGAFLGGVVIDAGFGYTSPNWVGAALAVIGLALALFSGLLDRREKQLRRNALSVTPNPATPYPATTTP</sequence>
<dbReference type="InterPro" id="IPR020846">
    <property type="entry name" value="MFS_dom"/>
</dbReference>
<dbReference type="PANTHER" id="PTHR43124:SF3">
    <property type="entry name" value="CHLORAMPHENICOL EFFLUX PUMP RV0191"/>
    <property type="match status" value="1"/>
</dbReference>
<evidence type="ECO:0000256" key="6">
    <source>
        <dbReference type="SAM" id="Phobius"/>
    </source>
</evidence>
<dbReference type="SUPFAM" id="SSF103473">
    <property type="entry name" value="MFS general substrate transporter"/>
    <property type="match status" value="1"/>
</dbReference>
<feature type="transmembrane region" description="Helical" evidence="6">
    <location>
        <begin position="132"/>
        <end position="152"/>
    </location>
</feature>
<name>A0A5B2XDZ6_9PSEU</name>
<feature type="transmembrane region" description="Helical" evidence="6">
    <location>
        <begin position="70"/>
        <end position="96"/>
    </location>
</feature>
<keyword evidence="5 6" id="KW-0472">Membrane</keyword>
<dbReference type="PROSITE" id="PS50850">
    <property type="entry name" value="MFS"/>
    <property type="match status" value="1"/>
</dbReference>
<dbReference type="EMBL" id="VUOB01000029">
    <property type="protein sequence ID" value="KAA2261325.1"/>
    <property type="molecule type" value="Genomic_DNA"/>
</dbReference>
<feature type="domain" description="Major facilitator superfamily (MFS) profile" evidence="7">
    <location>
        <begin position="4"/>
        <end position="379"/>
    </location>
</feature>
<evidence type="ECO:0000256" key="4">
    <source>
        <dbReference type="ARBA" id="ARBA00022989"/>
    </source>
</evidence>
<feature type="transmembrane region" description="Helical" evidence="6">
    <location>
        <begin position="266"/>
        <end position="283"/>
    </location>
</feature>
<feature type="transmembrane region" description="Helical" evidence="6">
    <location>
        <begin position="234"/>
        <end position="254"/>
    </location>
</feature>